<dbReference type="EMBL" id="UINC01222446">
    <property type="protein sequence ID" value="SVE51236.1"/>
    <property type="molecule type" value="Genomic_DNA"/>
</dbReference>
<evidence type="ECO:0000259" key="2">
    <source>
        <dbReference type="Pfam" id="PF07862"/>
    </source>
</evidence>
<feature type="compositionally biased region" description="Polar residues" evidence="1">
    <location>
        <begin position="83"/>
        <end position="95"/>
    </location>
</feature>
<organism evidence="3">
    <name type="scientific">marine metagenome</name>
    <dbReference type="NCBI Taxonomy" id="408172"/>
    <lineage>
        <taxon>unclassified sequences</taxon>
        <taxon>metagenomes</taxon>
        <taxon>ecological metagenomes</taxon>
    </lineage>
</organism>
<dbReference type="InterPro" id="IPR022516">
    <property type="entry name" value="CHP03798_Ocin"/>
</dbReference>
<dbReference type="NCBIfam" id="TIGR03798">
    <property type="entry name" value="leader_Nif11"/>
    <property type="match status" value="1"/>
</dbReference>
<dbReference type="AlphaFoldDB" id="A0A383E367"/>
<dbReference type="InterPro" id="IPR012903">
    <property type="entry name" value="Nif11"/>
</dbReference>
<reference evidence="3" key="1">
    <citation type="submission" date="2018-05" db="EMBL/GenBank/DDBJ databases">
        <authorList>
            <person name="Lanie J.A."/>
            <person name="Ng W.-L."/>
            <person name="Kazmierczak K.M."/>
            <person name="Andrzejewski T.M."/>
            <person name="Davidsen T.M."/>
            <person name="Wayne K.J."/>
            <person name="Tettelin H."/>
            <person name="Glass J.I."/>
            <person name="Rusch D."/>
            <person name="Podicherti R."/>
            <person name="Tsui H.-C.T."/>
            <person name="Winkler M.E."/>
        </authorList>
    </citation>
    <scope>NUCLEOTIDE SEQUENCE</scope>
</reference>
<feature type="domain" description="Nif11" evidence="2">
    <location>
        <begin position="1"/>
        <end position="47"/>
    </location>
</feature>
<accession>A0A383E367</accession>
<proteinExistence type="predicted"/>
<name>A0A383E367_9ZZZZ</name>
<gene>
    <name evidence="3" type="ORF">METZ01_LOCUS504090</name>
</gene>
<protein>
    <recommendedName>
        <fullName evidence="2">Nif11 domain-containing protein</fullName>
    </recommendedName>
</protein>
<sequence>MSKEAMEQFREAINGNKEWQEEVRNFGENDDLVSYAKGKGYEFSTEEYKEYRENEMVEELSDFELESVAGGKTKPTDNPEEMQWSSSTDGGQTWTETDEPSFLK</sequence>
<evidence type="ECO:0000256" key="1">
    <source>
        <dbReference type="SAM" id="MobiDB-lite"/>
    </source>
</evidence>
<dbReference type="Pfam" id="PF07862">
    <property type="entry name" value="Nif11"/>
    <property type="match status" value="1"/>
</dbReference>
<evidence type="ECO:0000313" key="3">
    <source>
        <dbReference type="EMBL" id="SVE51236.1"/>
    </source>
</evidence>
<feature type="region of interest" description="Disordered" evidence="1">
    <location>
        <begin position="65"/>
        <end position="104"/>
    </location>
</feature>